<keyword evidence="5" id="KW-0418">Kinase</keyword>
<dbReference type="OrthoDB" id="248923at2759"/>
<dbReference type="InterPro" id="IPR000719">
    <property type="entry name" value="Prot_kinase_dom"/>
</dbReference>
<evidence type="ECO:0000256" key="2">
    <source>
        <dbReference type="PROSITE-ProRule" id="PRU10141"/>
    </source>
</evidence>
<dbReference type="FunFam" id="1.10.510.10:FF:000947">
    <property type="entry name" value="serine/threonine-protein kinase OSR1"/>
    <property type="match status" value="1"/>
</dbReference>
<dbReference type="SMART" id="SM00220">
    <property type="entry name" value="S_TKc"/>
    <property type="match status" value="2"/>
</dbReference>
<feature type="region of interest" description="Disordered" evidence="3">
    <location>
        <begin position="623"/>
        <end position="648"/>
    </location>
</feature>
<gene>
    <name evidence="5" type="ORF">CTI12_AA396570</name>
</gene>
<feature type="region of interest" description="Disordered" evidence="3">
    <location>
        <begin position="369"/>
        <end position="396"/>
    </location>
</feature>
<dbReference type="FunFam" id="3.30.200.20:FF:000099">
    <property type="entry name" value="Serine/threonine-protein kinase BLUS1"/>
    <property type="match status" value="1"/>
</dbReference>
<dbReference type="PANTHER" id="PTHR48014:SF1">
    <property type="entry name" value="PROTEIN KINASE DOMAIN-CONTAINING PROTEIN"/>
    <property type="match status" value="1"/>
</dbReference>
<evidence type="ECO:0000259" key="4">
    <source>
        <dbReference type="PROSITE" id="PS50011"/>
    </source>
</evidence>
<keyword evidence="2" id="KW-0547">Nucleotide-binding</keyword>
<keyword evidence="5" id="KW-0808">Transferase</keyword>
<dbReference type="STRING" id="35608.A0A2U1MC63"/>
<sequence length="946" mass="105730">MEIPKQKFPVNAEDYKLYEEVGEGVSASVYRALCIPLNKIVAIKALDLEKCNNDLDGIRREVQTMSLIDHPNLLQAYCSFTTGQHLWVVMPYMAGGSCLHIMKTSYPEGFEEPVIATVLREVLKGLVYLHAHGHIHRDVKAGNILADSNGSIKLADFGVSACMFDTGDRQRSRNTFVGTPCWMAPEVMQQLHGYDFKADIWSFGITALELAHGHAPFSKYPPMKVLLMTLQNAPPGLDYERDKRFSKSFKDLVAACLVKDPKKRPSSEKLLKHPFFKHARPTDYLQRTILEGLPPLGDRFRTLKAKEAELLLQNNDLNGNKEQLSQQEYIRGISAWNFNLEDLKNQAALIQDYDESSNAEDTNVSIKQQNGLNDVGSPAESSSSSHSDDGSHLEAGNILADSNGSIKLADFGVSACMFDTGDRQRSRNTFVGTPCWMAPEVMQQLHGYDFKADIWSFGITALELAHGHAPFSKYPPMKVLLMTLQNAPPGLDYERDKRFSKSFKDLVAACLVKDPKKRPSSEKLLKHPFFKHARPTDYLQRTILEGLPPLGDRFRTLKAKEAELLLQNNDLNGNKEQLSQQEYIRGISAWNFNLEDLKNQAALIQDYDESSNAEDTNVSIKQQNGLNDVGSPAESSSSSHSDDGSHLEDEIDEVPNLEDSFAAFPMKPIQALKGCFDVCEDDAVVSTSAGDENLSDTDQQGAIKVSLKTEDQAKQNDSDHLQQRKSLPQLIINGPKKYSSGSLLPDNLHSAKKSIGDFERLRVECSYSGPLQSRKKNNSTNSYSEDASEEAVVQRKGRFKVTSADVKEELFRLIKLVEQMSGISVSLISLYGNSMENGEAGTNGLPQVPLTSPRERELQSQVIQLQQRNSILAEQLHRQKMRNSQVPPSYMDIKLYFGMNRYSLTVKALKGSGRAVGFLDVNMQSNNFVNLEMKLNDLMKKENIQE</sequence>
<dbReference type="SUPFAM" id="SSF56112">
    <property type="entry name" value="Protein kinase-like (PK-like)"/>
    <property type="match status" value="2"/>
</dbReference>
<dbReference type="GO" id="GO:0043539">
    <property type="term" value="F:protein serine/threonine kinase activator activity"/>
    <property type="evidence" value="ECO:0007669"/>
    <property type="project" value="InterPro"/>
</dbReference>
<accession>A0A2U1MC63</accession>
<dbReference type="PANTHER" id="PTHR48014">
    <property type="entry name" value="SERINE/THREONINE-PROTEIN KINASE FRAY2"/>
    <property type="match status" value="1"/>
</dbReference>
<dbReference type="Proteomes" id="UP000245207">
    <property type="component" value="Unassembled WGS sequence"/>
</dbReference>
<feature type="region of interest" description="Disordered" evidence="3">
    <location>
        <begin position="769"/>
        <end position="788"/>
    </location>
</feature>
<feature type="domain" description="Protein kinase" evidence="4">
    <location>
        <begin position="15"/>
        <end position="276"/>
    </location>
</feature>
<evidence type="ECO:0000313" key="5">
    <source>
        <dbReference type="EMBL" id="PWA58806.1"/>
    </source>
</evidence>
<dbReference type="InterPro" id="IPR017441">
    <property type="entry name" value="Protein_kinase_ATP_BS"/>
</dbReference>
<proteinExistence type="inferred from homology"/>
<feature type="domain" description="Protein kinase" evidence="4">
    <location>
        <begin position="285"/>
        <end position="530"/>
    </location>
</feature>
<reference evidence="5 6" key="1">
    <citation type="journal article" date="2018" name="Mol. Plant">
        <title>The genome of Artemisia annua provides insight into the evolution of Asteraceae family and artemisinin biosynthesis.</title>
        <authorList>
            <person name="Shen Q."/>
            <person name="Zhang L."/>
            <person name="Liao Z."/>
            <person name="Wang S."/>
            <person name="Yan T."/>
            <person name="Shi P."/>
            <person name="Liu M."/>
            <person name="Fu X."/>
            <person name="Pan Q."/>
            <person name="Wang Y."/>
            <person name="Lv Z."/>
            <person name="Lu X."/>
            <person name="Zhang F."/>
            <person name="Jiang W."/>
            <person name="Ma Y."/>
            <person name="Chen M."/>
            <person name="Hao X."/>
            <person name="Li L."/>
            <person name="Tang Y."/>
            <person name="Lv G."/>
            <person name="Zhou Y."/>
            <person name="Sun X."/>
            <person name="Brodelius P.E."/>
            <person name="Rose J.K.C."/>
            <person name="Tang K."/>
        </authorList>
    </citation>
    <scope>NUCLEOTIDE SEQUENCE [LARGE SCALE GENOMIC DNA]</scope>
    <source>
        <strain evidence="6">cv. Huhao1</strain>
        <tissue evidence="5">Leaf</tissue>
    </source>
</reference>
<dbReference type="GO" id="GO:0005524">
    <property type="term" value="F:ATP binding"/>
    <property type="evidence" value="ECO:0007669"/>
    <property type="project" value="UniProtKB-UniRule"/>
</dbReference>
<evidence type="ECO:0000256" key="1">
    <source>
        <dbReference type="ARBA" id="ARBA00008874"/>
    </source>
</evidence>
<dbReference type="EMBL" id="PKPP01005791">
    <property type="protein sequence ID" value="PWA58806.1"/>
    <property type="molecule type" value="Genomic_DNA"/>
</dbReference>
<protein>
    <submittedName>
        <fullName evidence="5">Protein kinase-like domain-containing protein</fullName>
    </submittedName>
</protein>
<evidence type="ECO:0000313" key="6">
    <source>
        <dbReference type="Proteomes" id="UP000245207"/>
    </source>
</evidence>
<dbReference type="InterPro" id="IPR047173">
    <property type="entry name" value="STRAD_A/B-like"/>
</dbReference>
<dbReference type="Pfam" id="PF00069">
    <property type="entry name" value="Pkinase"/>
    <property type="match status" value="2"/>
</dbReference>
<dbReference type="Gene3D" id="3.30.200.20">
    <property type="entry name" value="Phosphorylase Kinase, domain 1"/>
    <property type="match status" value="1"/>
</dbReference>
<dbReference type="CDD" id="cd06610">
    <property type="entry name" value="STKc_OSR1_SPAK"/>
    <property type="match status" value="1"/>
</dbReference>
<dbReference type="GO" id="GO:0004672">
    <property type="term" value="F:protein kinase activity"/>
    <property type="evidence" value="ECO:0007669"/>
    <property type="project" value="InterPro"/>
</dbReference>
<dbReference type="PROSITE" id="PS00107">
    <property type="entry name" value="PROTEIN_KINASE_ATP"/>
    <property type="match status" value="1"/>
</dbReference>
<comment type="caution">
    <text evidence="5">The sequence shown here is derived from an EMBL/GenBank/DDBJ whole genome shotgun (WGS) entry which is preliminary data.</text>
</comment>
<keyword evidence="6" id="KW-1185">Reference proteome</keyword>
<organism evidence="5 6">
    <name type="scientific">Artemisia annua</name>
    <name type="common">Sweet wormwood</name>
    <dbReference type="NCBI Taxonomy" id="35608"/>
    <lineage>
        <taxon>Eukaryota</taxon>
        <taxon>Viridiplantae</taxon>
        <taxon>Streptophyta</taxon>
        <taxon>Embryophyta</taxon>
        <taxon>Tracheophyta</taxon>
        <taxon>Spermatophyta</taxon>
        <taxon>Magnoliopsida</taxon>
        <taxon>eudicotyledons</taxon>
        <taxon>Gunneridae</taxon>
        <taxon>Pentapetalae</taxon>
        <taxon>asterids</taxon>
        <taxon>campanulids</taxon>
        <taxon>Asterales</taxon>
        <taxon>Asteraceae</taxon>
        <taxon>Asteroideae</taxon>
        <taxon>Anthemideae</taxon>
        <taxon>Artemisiinae</taxon>
        <taxon>Artemisia</taxon>
    </lineage>
</organism>
<feature type="binding site" evidence="2">
    <location>
        <position position="44"/>
    </location>
    <ligand>
        <name>ATP</name>
        <dbReference type="ChEBI" id="CHEBI:30616"/>
    </ligand>
</feature>
<dbReference type="FunFam" id="1.10.510.10:FF:000208">
    <property type="entry name" value="serine/threonine-protein kinase BLUS1 isoform X1"/>
    <property type="match status" value="1"/>
</dbReference>
<name>A0A2U1MC63_ARTAN</name>
<comment type="similarity">
    <text evidence="1">Belongs to the protein kinase superfamily. STE Ser/Thr protein kinase family. STE20 subfamily.</text>
</comment>
<dbReference type="AlphaFoldDB" id="A0A2U1MC63"/>
<keyword evidence="2" id="KW-0067">ATP-binding</keyword>
<dbReference type="InterPro" id="IPR011009">
    <property type="entry name" value="Kinase-like_dom_sf"/>
</dbReference>
<dbReference type="PROSITE" id="PS50011">
    <property type="entry name" value="PROTEIN_KINASE_DOM"/>
    <property type="match status" value="2"/>
</dbReference>
<dbReference type="Gene3D" id="1.10.510.10">
    <property type="entry name" value="Transferase(Phosphotransferase) domain 1"/>
    <property type="match status" value="2"/>
</dbReference>
<evidence type="ECO:0000256" key="3">
    <source>
        <dbReference type="SAM" id="MobiDB-lite"/>
    </source>
</evidence>